<evidence type="ECO:0000256" key="14">
    <source>
        <dbReference type="PROSITE-ProRule" id="PRU00175"/>
    </source>
</evidence>
<feature type="domain" description="RING-type" evidence="17">
    <location>
        <begin position="146"/>
        <end position="188"/>
    </location>
</feature>
<evidence type="ECO:0000256" key="8">
    <source>
        <dbReference type="ARBA" id="ARBA00022771"/>
    </source>
</evidence>
<keyword evidence="6 15" id="KW-0812">Transmembrane</keyword>
<evidence type="ECO:0000313" key="18">
    <source>
        <dbReference type="EMBL" id="CAL0315547.1"/>
    </source>
</evidence>
<proteinExistence type="inferred from homology"/>
<keyword evidence="5" id="KW-0808">Transferase</keyword>
<dbReference type="EC" id="2.3.2.27" evidence="4"/>
<reference evidence="18 19" key="1">
    <citation type="submission" date="2024-03" db="EMBL/GenBank/DDBJ databases">
        <authorList>
            <person name="Martinez-Hernandez J."/>
        </authorList>
    </citation>
    <scope>NUCLEOTIDE SEQUENCE [LARGE SCALE GENOMIC DNA]</scope>
</reference>
<organism evidence="18 19">
    <name type="scientific">Lupinus luteus</name>
    <name type="common">European yellow lupine</name>
    <dbReference type="NCBI Taxonomy" id="3873"/>
    <lineage>
        <taxon>Eukaryota</taxon>
        <taxon>Viridiplantae</taxon>
        <taxon>Streptophyta</taxon>
        <taxon>Embryophyta</taxon>
        <taxon>Tracheophyta</taxon>
        <taxon>Spermatophyta</taxon>
        <taxon>Magnoliopsida</taxon>
        <taxon>eudicotyledons</taxon>
        <taxon>Gunneridae</taxon>
        <taxon>Pentapetalae</taxon>
        <taxon>rosids</taxon>
        <taxon>fabids</taxon>
        <taxon>Fabales</taxon>
        <taxon>Fabaceae</taxon>
        <taxon>Papilionoideae</taxon>
        <taxon>50 kb inversion clade</taxon>
        <taxon>genistoids sensu lato</taxon>
        <taxon>core genistoids</taxon>
        <taxon>Genisteae</taxon>
        <taxon>Lupinus</taxon>
    </lineage>
</organism>
<evidence type="ECO:0000256" key="3">
    <source>
        <dbReference type="ARBA" id="ARBA00004906"/>
    </source>
</evidence>
<keyword evidence="7" id="KW-0479">Metal-binding</keyword>
<comment type="subcellular location">
    <subcellularLocation>
        <location evidence="2">Membrane</location>
        <topology evidence="2">Single-pass membrane protein</topology>
    </subcellularLocation>
</comment>
<feature type="transmembrane region" description="Helical" evidence="15">
    <location>
        <begin position="65"/>
        <end position="85"/>
    </location>
</feature>
<protein>
    <recommendedName>
        <fullName evidence="4">RING-type E3 ubiquitin transferase</fullName>
        <ecNumber evidence="4">2.3.2.27</ecNumber>
    </recommendedName>
</protein>
<evidence type="ECO:0000256" key="11">
    <source>
        <dbReference type="ARBA" id="ARBA00022989"/>
    </source>
</evidence>
<evidence type="ECO:0000256" key="2">
    <source>
        <dbReference type="ARBA" id="ARBA00004167"/>
    </source>
</evidence>
<dbReference type="PROSITE" id="PS50089">
    <property type="entry name" value="ZF_RING_2"/>
    <property type="match status" value="1"/>
</dbReference>
<dbReference type="CDD" id="cd16461">
    <property type="entry name" value="RING-H2_EL5-like"/>
    <property type="match status" value="1"/>
</dbReference>
<evidence type="ECO:0000256" key="5">
    <source>
        <dbReference type="ARBA" id="ARBA00022679"/>
    </source>
</evidence>
<dbReference type="GO" id="GO:0016020">
    <property type="term" value="C:membrane"/>
    <property type="evidence" value="ECO:0007669"/>
    <property type="project" value="UniProtKB-SubCell"/>
</dbReference>
<evidence type="ECO:0000256" key="7">
    <source>
        <dbReference type="ARBA" id="ARBA00022723"/>
    </source>
</evidence>
<evidence type="ECO:0000256" key="13">
    <source>
        <dbReference type="ARBA" id="ARBA00024209"/>
    </source>
</evidence>
<evidence type="ECO:0000313" key="19">
    <source>
        <dbReference type="Proteomes" id="UP001497480"/>
    </source>
</evidence>
<feature type="chain" id="PRO_5043572930" description="RING-type E3 ubiquitin transferase" evidence="16">
    <location>
        <begin position="42"/>
        <end position="344"/>
    </location>
</feature>
<dbReference type="FunFam" id="3.30.40.10:FF:000187">
    <property type="entry name" value="E3 ubiquitin-protein ligase ATL6"/>
    <property type="match status" value="1"/>
</dbReference>
<keyword evidence="12 15" id="KW-0472">Membrane</keyword>
<dbReference type="InterPro" id="IPR013083">
    <property type="entry name" value="Znf_RING/FYVE/PHD"/>
</dbReference>
<evidence type="ECO:0000256" key="9">
    <source>
        <dbReference type="ARBA" id="ARBA00022786"/>
    </source>
</evidence>
<dbReference type="InterPro" id="IPR001841">
    <property type="entry name" value="Znf_RING"/>
</dbReference>
<dbReference type="SUPFAM" id="SSF57850">
    <property type="entry name" value="RING/U-box"/>
    <property type="match status" value="1"/>
</dbReference>
<keyword evidence="9" id="KW-0833">Ubl conjugation pathway</keyword>
<keyword evidence="11 15" id="KW-1133">Transmembrane helix</keyword>
<comment type="catalytic activity">
    <reaction evidence="1">
        <text>S-ubiquitinyl-[E2 ubiquitin-conjugating enzyme]-L-cysteine + [acceptor protein]-L-lysine = [E2 ubiquitin-conjugating enzyme]-L-cysteine + N(6)-ubiquitinyl-[acceptor protein]-L-lysine.</text>
        <dbReference type="EC" id="2.3.2.27"/>
    </reaction>
</comment>
<evidence type="ECO:0000259" key="17">
    <source>
        <dbReference type="PROSITE" id="PS50089"/>
    </source>
</evidence>
<dbReference type="PANTHER" id="PTHR14155:SF583">
    <property type="entry name" value="RING-TYPE DOMAIN-CONTAINING PROTEIN"/>
    <property type="match status" value="1"/>
</dbReference>
<evidence type="ECO:0000256" key="4">
    <source>
        <dbReference type="ARBA" id="ARBA00012483"/>
    </source>
</evidence>
<evidence type="ECO:0000256" key="12">
    <source>
        <dbReference type="ARBA" id="ARBA00023136"/>
    </source>
</evidence>
<keyword evidence="19" id="KW-1185">Reference proteome</keyword>
<comment type="pathway">
    <text evidence="3">Protein modification; protein ubiquitination.</text>
</comment>
<dbReference type="GO" id="GO:0061630">
    <property type="term" value="F:ubiquitin protein ligase activity"/>
    <property type="evidence" value="ECO:0007669"/>
    <property type="project" value="UniProtKB-EC"/>
</dbReference>
<dbReference type="SMART" id="SM00184">
    <property type="entry name" value="RING"/>
    <property type="match status" value="1"/>
</dbReference>
<dbReference type="Pfam" id="PF13639">
    <property type="entry name" value="zf-RING_2"/>
    <property type="match status" value="1"/>
</dbReference>
<dbReference type="EMBL" id="CAXHTB010000011">
    <property type="protein sequence ID" value="CAL0315547.1"/>
    <property type="molecule type" value="Genomic_DNA"/>
</dbReference>
<dbReference type="InterPro" id="IPR053238">
    <property type="entry name" value="RING-H2_zinc_finger"/>
</dbReference>
<accession>A0AAV1X2C3</accession>
<name>A0AAV1X2C3_LUPLU</name>
<dbReference type="GO" id="GO:0008270">
    <property type="term" value="F:zinc ion binding"/>
    <property type="evidence" value="ECO:0007669"/>
    <property type="project" value="UniProtKB-KW"/>
</dbReference>
<evidence type="ECO:0000256" key="15">
    <source>
        <dbReference type="SAM" id="Phobius"/>
    </source>
</evidence>
<keyword evidence="8 14" id="KW-0863">Zinc-finger</keyword>
<evidence type="ECO:0000256" key="1">
    <source>
        <dbReference type="ARBA" id="ARBA00000900"/>
    </source>
</evidence>
<sequence length="344" mass="39461">MMRYPAPSRITFLTFTSLLRFSHTFLSVLLLHFFLISPATAQNQDQDAMSPPQDPFAKLQFDKTMAIFIVIIIILLFILAFVSIYTRQCAEQRVMARFNFSIPIIGVSDSIGRSPCGLDQEIIDTFPTFVYSTVKSLKIGIETLECAVCLNEFLDDETLRLIPKCSHVFHPDCIDAWLGTHSTCPVCRANLIQKPGDIPSLAIQIPDSHNSDSEEPNDVNDGVMNAIEESDLDKQNLFPRSHSTGPWHRDRYTLRLPEEVLNRLVNSGRRLNRTKSCGVMWQREISGRRSYRNQERFGGENRLDRWGFTWTPSFMSRNWSTKENVKVEVEVEGHSYDRLFSSKE</sequence>
<comment type="similarity">
    <text evidence="13">Belongs to the RING-type zinc finger family. ATL subfamily.</text>
</comment>
<dbReference type="PANTHER" id="PTHR14155">
    <property type="entry name" value="RING FINGER DOMAIN-CONTAINING"/>
    <property type="match status" value="1"/>
</dbReference>
<keyword evidence="16" id="KW-0732">Signal</keyword>
<dbReference type="AlphaFoldDB" id="A0AAV1X2C3"/>
<evidence type="ECO:0000256" key="16">
    <source>
        <dbReference type="SAM" id="SignalP"/>
    </source>
</evidence>
<comment type="caution">
    <text evidence="18">The sequence shown here is derived from an EMBL/GenBank/DDBJ whole genome shotgun (WGS) entry which is preliminary data.</text>
</comment>
<gene>
    <name evidence="18" type="ORF">LLUT_LOCUS16607</name>
</gene>
<dbReference type="Gene3D" id="3.30.40.10">
    <property type="entry name" value="Zinc/RING finger domain, C3HC4 (zinc finger)"/>
    <property type="match status" value="1"/>
</dbReference>
<keyword evidence="10" id="KW-0862">Zinc</keyword>
<evidence type="ECO:0000256" key="10">
    <source>
        <dbReference type="ARBA" id="ARBA00022833"/>
    </source>
</evidence>
<evidence type="ECO:0000256" key="6">
    <source>
        <dbReference type="ARBA" id="ARBA00022692"/>
    </source>
</evidence>
<feature type="signal peptide" evidence="16">
    <location>
        <begin position="1"/>
        <end position="41"/>
    </location>
</feature>
<dbReference type="Proteomes" id="UP001497480">
    <property type="component" value="Unassembled WGS sequence"/>
</dbReference>